<name>A0AAP1E7L7_BACIU</name>
<evidence type="ECO:0000313" key="1">
    <source>
        <dbReference type="EMBL" id="KZD90176.1"/>
    </source>
</evidence>
<evidence type="ECO:0000313" key="2">
    <source>
        <dbReference type="Proteomes" id="UP000076442"/>
    </source>
</evidence>
<reference evidence="1 2" key="1">
    <citation type="submission" date="2015-09" db="EMBL/GenBank/DDBJ databases">
        <title>Spore heat resistance.</title>
        <authorList>
            <person name="Boekhorst J."/>
            <person name="Berendsen E.M."/>
            <person name="Wells-Bennik M.H."/>
            <person name="Kuipers O.P."/>
        </authorList>
    </citation>
    <scope>NUCLEOTIDE SEQUENCE [LARGE SCALE GENOMIC DNA]</scope>
    <source>
        <strain evidence="1 2">B4122</strain>
    </source>
</reference>
<comment type="caution">
    <text evidence="1">The sequence shown here is derived from an EMBL/GenBank/DDBJ whole genome shotgun (WGS) entry which is preliminary data.</text>
</comment>
<protein>
    <submittedName>
        <fullName evidence="1">Uncharacterized protein</fullName>
    </submittedName>
</protein>
<accession>A0AAP1E7L7</accession>
<dbReference type="Proteomes" id="UP000076442">
    <property type="component" value="Unassembled WGS sequence"/>
</dbReference>
<proteinExistence type="predicted"/>
<sequence length="44" mass="4958">MRKKDKFRGNTAIADGHEFAKLKKRPAYAGAFFVIQIFRLSAGT</sequence>
<organism evidence="1 2">
    <name type="scientific">Bacillus subtilis</name>
    <dbReference type="NCBI Taxonomy" id="1423"/>
    <lineage>
        <taxon>Bacteria</taxon>
        <taxon>Bacillati</taxon>
        <taxon>Bacillota</taxon>
        <taxon>Bacilli</taxon>
        <taxon>Bacillales</taxon>
        <taxon>Bacillaceae</taxon>
        <taxon>Bacillus</taxon>
    </lineage>
</organism>
<dbReference type="EMBL" id="LJZV01000016">
    <property type="protein sequence ID" value="KZD90176.1"/>
    <property type="molecule type" value="Genomic_DNA"/>
</dbReference>
<dbReference type="AlphaFoldDB" id="A0AAP1E7L7"/>
<gene>
    <name evidence="1" type="ORF">B4122_3097</name>
</gene>